<dbReference type="GO" id="GO:0003677">
    <property type="term" value="F:DNA binding"/>
    <property type="evidence" value="ECO:0007669"/>
    <property type="project" value="InterPro"/>
</dbReference>
<comment type="similarity">
    <text evidence="1">Belongs to the helicase family. UvrD subfamily.</text>
</comment>
<feature type="domain" description="UvrD-like helicase ATP-binding" evidence="11">
    <location>
        <begin position="117"/>
        <end position="404"/>
    </location>
</feature>
<evidence type="ECO:0000256" key="9">
    <source>
        <dbReference type="ARBA" id="ARBA00048988"/>
    </source>
</evidence>
<dbReference type="InterPro" id="IPR014017">
    <property type="entry name" value="DNA_helicase_UvrD-like_C"/>
</dbReference>
<dbReference type="Proteomes" id="UP000449092">
    <property type="component" value="Unassembled WGS sequence"/>
</dbReference>
<keyword evidence="2 10" id="KW-0547">Nucleotide-binding</keyword>
<evidence type="ECO:0000256" key="4">
    <source>
        <dbReference type="ARBA" id="ARBA00022806"/>
    </source>
</evidence>
<dbReference type="InterPro" id="IPR014016">
    <property type="entry name" value="UvrD-like_ATP-bd"/>
</dbReference>
<dbReference type="GO" id="GO:0005829">
    <property type="term" value="C:cytosol"/>
    <property type="evidence" value="ECO:0007669"/>
    <property type="project" value="TreeGrafter"/>
</dbReference>
<dbReference type="InterPro" id="IPR000212">
    <property type="entry name" value="DNA_helicase_UvrD/REP"/>
</dbReference>
<dbReference type="PROSITE" id="PS51217">
    <property type="entry name" value="UVRD_HELICASE_CTER"/>
    <property type="match status" value="1"/>
</dbReference>
<evidence type="ECO:0000256" key="7">
    <source>
        <dbReference type="ARBA" id="ARBA00034617"/>
    </source>
</evidence>
<reference evidence="13 14" key="1">
    <citation type="submission" date="2019-09" db="EMBL/GenBank/DDBJ databases">
        <title>Characterisation of the sponge microbiome using genome-centric metagenomics.</title>
        <authorList>
            <person name="Engelberts J.P."/>
            <person name="Robbins S.J."/>
            <person name="De Goeij J.M."/>
            <person name="Aranda M."/>
            <person name="Bell S.C."/>
            <person name="Webster N.S."/>
        </authorList>
    </citation>
    <scope>NUCLEOTIDE SEQUENCE [LARGE SCALE GENOMIC DNA]</scope>
    <source>
        <strain evidence="13">SB0662_bin_43</strain>
    </source>
</reference>
<evidence type="ECO:0000256" key="5">
    <source>
        <dbReference type="ARBA" id="ARBA00022840"/>
    </source>
</evidence>
<feature type="binding site" evidence="10">
    <location>
        <begin position="138"/>
        <end position="145"/>
    </location>
    <ligand>
        <name>ATP</name>
        <dbReference type="ChEBI" id="CHEBI:30616"/>
    </ligand>
</feature>
<keyword evidence="3 10" id="KW-0378">Hydrolase</keyword>
<comment type="catalytic activity">
    <reaction evidence="7">
        <text>Couples ATP hydrolysis with the unwinding of duplex DNA by translocating in the 3'-5' direction.</text>
        <dbReference type="EC" id="5.6.2.4"/>
    </reaction>
</comment>
<dbReference type="InterPro" id="IPR013986">
    <property type="entry name" value="DExx_box_DNA_helicase_dom_sf"/>
</dbReference>
<keyword evidence="4 10" id="KW-0347">Helicase</keyword>
<evidence type="ECO:0000256" key="6">
    <source>
        <dbReference type="ARBA" id="ARBA00023235"/>
    </source>
</evidence>
<dbReference type="SUPFAM" id="SSF52540">
    <property type="entry name" value="P-loop containing nucleoside triphosphate hydrolases"/>
    <property type="match status" value="1"/>
</dbReference>
<dbReference type="PROSITE" id="PS51198">
    <property type="entry name" value="UVRD_HELICASE_ATP_BIND"/>
    <property type="match status" value="1"/>
</dbReference>
<dbReference type="Gene3D" id="1.10.486.10">
    <property type="entry name" value="PCRA, domain 4"/>
    <property type="match status" value="1"/>
</dbReference>
<keyword evidence="6" id="KW-0413">Isomerase</keyword>
<evidence type="ECO:0000259" key="11">
    <source>
        <dbReference type="PROSITE" id="PS51198"/>
    </source>
</evidence>
<comment type="caution">
    <text evidence="13">The sequence shown here is derived from an EMBL/GenBank/DDBJ whole genome shotgun (WGS) entry which is preliminary data.</text>
</comment>
<dbReference type="Pfam" id="PF13361">
    <property type="entry name" value="UvrD_C"/>
    <property type="match status" value="2"/>
</dbReference>
<keyword evidence="5 10" id="KW-0067">ATP-binding</keyword>
<dbReference type="Gene3D" id="1.10.10.160">
    <property type="match status" value="1"/>
</dbReference>
<dbReference type="InterPro" id="IPR027417">
    <property type="entry name" value="P-loop_NTPase"/>
</dbReference>
<evidence type="ECO:0000256" key="2">
    <source>
        <dbReference type="ARBA" id="ARBA00022741"/>
    </source>
</evidence>
<dbReference type="PANTHER" id="PTHR11070">
    <property type="entry name" value="UVRD / RECB / PCRA DNA HELICASE FAMILY MEMBER"/>
    <property type="match status" value="1"/>
</dbReference>
<evidence type="ECO:0000259" key="12">
    <source>
        <dbReference type="PROSITE" id="PS51217"/>
    </source>
</evidence>
<dbReference type="GO" id="GO:0043138">
    <property type="term" value="F:3'-5' DNA helicase activity"/>
    <property type="evidence" value="ECO:0007669"/>
    <property type="project" value="UniProtKB-EC"/>
</dbReference>
<name>A0A845DE10_9BACT</name>
<protein>
    <recommendedName>
        <fullName evidence="8">DNA 3'-5' helicase</fullName>
        <ecNumber evidence="8">5.6.2.4</ecNumber>
    </recommendedName>
</protein>
<evidence type="ECO:0000313" key="14">
    <source>
        <dbReference type="Proteomes" id="UP000449092"/>
    </source>
</evidence>
<dbReference type="Gene3D" id="3.40.50.300">
    <property type="entry name" value="P-loop containing nucleotide triphosphate hydrolases"/>
    <property type="match status" value="2"/>
</dbReference>
<proteinExistence type="inferred from homology"/>
<feature type="domain" description="UvrD-like helicase C-terminal" evidence="12">
    <location>
        <begin position="405"/>
        <end position="671"/>
    </location>
</feature>
<gene>
    <name evidence="13" type="ORF">F4X82_01575</name>
</gene>
<evidence type="ECO:0000313" key="13">
    <source>
        <dbReference type="EMBL" id="MYE38191.1"/>
    </source>
</evidence>
<dbReference type="EMBL" id="VXOY01000012">
    <property type="protein sequence ID" value="MYE38191.1"/>
    <property type="molecule type" value="Genomic_DNA"/>
</dbReference>
<evidence type="ECO:0000256" key="8">
    <source>
        <dbReference type="ARBA" id="ARBA00034808"/>
    </source>
</evidence>
<evidence type="ECO:0000256" key="3">
    <source>
        <dbReference type="ARBA" id="ARBA00022801"/>
    </source>
</evidence>
<sequence>MQRIYYVVCENGMIRDSMSNGDRKHKKWRPRDILSVPQLEDSHKDYELIYETDEQLSEDGDVTLSYDLQNSSYEDTFTEEDEDKAKALKTISSRIENTLVTQSSFDATKKYRIDYQKELNPEQCIAVSVLDKPLLVIAGAGSGKTRVIIYKVAYLIENGFDPSSIVLLSFTRKASSEMIERTHTLLQNDAVKRVRGGTFHSFANRTLRKYGAMVGIPSNFTIIDVKDAEDIIDLQRQNLEIKADMRDGYKFPSKSTIQKMVSRSRNTEQSLKRIVDEQYNSDVFLKDIEAIYASFQTYKEKKNVLDYDDLLEKLRDGLKNNEQFRAAIQRSIQYVLVDEYQDTNNAQREIIELMVGNRSCVTVVGDDSQSIYAFRGANYENILRFSESFPQGVCVKIEENYRSGKEVLDFTNEIIKNARIGLKKKLRPQNATGVLPVIKRFDDANREAEYIASTIQMLRQEEENRYSDFAVLTRTSWVSGFVQTALMRHSIPFIVVGGIKFSERRHIRDVLAFLRVIQNPVDDVSWHRILNIVPGVGRVRASEIISSIVTQNGSINFQEFAHTSFYTVLTQYEQLYQSVVGKDMPPKKIVEHVIPVYRTLLAGVEDDYETRMQDVVMLADIAGSYPSLSDFLSSFVLDPPSDRYRESATPLINPEQRKDSVVVSTIHSAKGLEWRTVFLPVVLDGVLPLEKSFGSLEALEEERRLFYVASSRVKKNLFITMPRHLPSWGRTYTEPSRFLSEIDKNTYSI</sequence>
<accession>A0A845DE10</accession>
<dbReference type="CDD" id="cd17932">
    <property type="entry name" value="DEXQc_UvrD"/>
    <property type="match status" value="1"/>
</dbReference>
<organism evidence="13 14">
    <name type="scientific">Candidatus Spechtbacteria bacterium SB0662_bin_43</name>
    <dbReference type="NCBI Taxonomy" id="2604897"/>
    <lineage>
        <taxon>Bacteria</taxon>
        <taxon>Candidatus Spechtiibacteriota</taxon>
    </lineage>
</organism>
<evidence type="ECO:0000256" key="1">
    <source>
        <dbReference type="ARBA" id="ARBA00009922"/>
    </source>
</evidence>
<dbReference type="AlphaFoldDB" id="A0A845DE10"/>
<dbReference type="GO" id="GO:0016787">
    <property type="term" value="F:hydrolase activity"/>
    <property type="evidence" value="ECO:0007669"/>
    <property type="project" value="UniProtKB-UniRule"/>
</dbReference>
<dbReference type="GO" id="GO:0005524">
    <property type="term" value="F:ATP binding"/>
    <property type="evidence" value="ECO:0007669"/>
    <property type="project" value="UniProtKB-UniRule"/>
</dbReference>
<dbReference type="GO" id="GO:0000725">
    <property type="term" value="P:recombinational repair"/>
    <property type="evidence" value="ECO:0007669"/>
    <property type="project" value="TreeGrafter"/>
</dbReference>
<evidence type="ECO:0000256" key="10">
    <source>
        <dbReference type="PROSITE-ProRule" id="PRU00560"/>
    </source>
</evidence>
<dbReference type="PANTHER" id="PTHR11070:SF3">
    <property type="entry name" value="DNA 3'-5' HELICASE"/>
    <property type="match status" value="1"/>
</dbReference>
<comment type="catalytic activity">
    <reaction evidence="9">
        <text>ATP + H2O = ADP + phosphate + H(+)</text>
        <dbReference type="Rhea" id="RHEA:13065"/>
        <dbReference type="ChEBI" id="CHEBI:15377"/>
        <dbReference type="ChEBI" id="CHEBI:15378"/>
        <dbReference type="ChEBI" id="CHEBI:30616"/>
        <dbReference type="ChEBI" id="CHEBI:43474"/>
        <dbReference type="ChEBI" id="CHEBI:456216"/>
        <dbReference type="EC" id="5.6.2.4"/>
    </reaction>
</comment>
<dbReference type="Pfam" id="PF00580">
    <property type="entry name" value="UvrD-helicase"/>
    <property type="match status" value="1"/>
</dbReference>
<dbReference type="EC" id="5.6.2.4" evidence="8"/>